<feature type="signal peptide" evidence="15">
    <location>
        <begin position="1"/>
        <end position="22"/>
    </location>
</feature>
<dbReference type="SUPFAM" id="SSF51445">
    <property type="entry name" value="(Trans)glycosidases"/>
    <property type="match status" value="1"/>
</dbReference>
<dbReference type="Pfam" id="PF00332">
    <property type="entry name" value="Glyco_hydro_17"/>
    <property type="match status" value="1"/>
</dbReference>
<dbReference type="PROSITE" id="PS00587">
    <property type="entry name" value="GLYCOSYL_HYDROL_F17"/>
    <property type="match status" value="1"/>
</dbReference>
<evidence type="ECO:0000256" key="9">
    <source>
        <dbReference type="ARBA" id="ARBA00023316"/>
    </source>
</evidence>
<organism evidence="16 17">
    <name type="scientific">Ogataea polymorpha</name>
    <dbReference type="NCBI Taxonomy" id="460523"/>
    <lineage>
        <taxon>Eukaryota</taxon>
        <taxon>Fungi</taxon>
        <taxon>Dikarya</taxon>
        <taxon>Ascomycota</taxon>
        <taxon>Saccharomycotina</taxon>
        <taxon>Pichiomycetes</taxon>
        <taxon>Pichiales</taxon>
        <taxon>Pichiaceae</taxon>
        <taxon>Ogataea</taxon>
    </lineage>
</organism>
<gene>
    <name evidence="16" type="ORF">OGATHE_005284</name>
</gene>
<reference evidence="16" key="2">
    <citation type="submission" date="2021-01" db="EMBL/GenBank/DDBJ databases">
        <authorList>
            <person name="Schikora-Tamarit M.A."/>
        </authorList>
    </citation>
    <scope>NUCLEOTIDE SEQUENCE</scope>
    <source>
        <strain evidence="16">NCAIM Y.01608</strain>
    </source>
</reference>
<protein>
    <recommendedName>
        <fullName evidence="11">glucan 1,3-beta-glucosidase</fullName>
        <ecNumber evidence="11">3.2.1.58</ecNumber>
    </recommendedName>
    <alternativeName>
        <fullName evidence="12">Exo-1,3-beta-glucanase</fullName>
    </alternativeName>
</protein>
<dbReference type="EC" id="3.2.1.58" evidence="11"/>
<keyword evidence="6 14" id="KW-0378">Hydrolase</keyword>
<evidence type="ECO:0000313" key="17">
    <source>
        <dbReference type="Proteomes" id="UP000788993"/>
    </source>
</evidence>
<dbReference type="GO" id="GO:0004338">
    <property type="term" value="F:glucan exo-1,3-beta-glucosidase activity"/>
    <property type="evidence" value="ECO:0007669"/>
    <property type="project" value="UniProtKB-EC"/>
</dbReference>
<keyword evidence="4" id="KW-0964">Secreted</keyword>
<dbReference type="GO" id="GO:0009986">
    <property type="term" value="C:cell surface"/>
    <property type="evidence" value="ECO:0007669"/>
    <property type="project" value="TreeGrafter"/>
</dbReference>
<name>A0A9P8NWY6_9ASCO</name>
<evidence type="ECO:0000256" key="15">
    <source>
        <dbReference type="SAM" id="SignalP"/>
    </source>
</evidence>
<evidence type="ECO:0000256" key="14">
    <source>
        <dbReference type="RuleBase" id="RU004336"/>
    </source>
</evidence>
<keyword evidence="3" id="KW-0134">Cell wall</keyword>
<evidence type="ECO:0000256" key="3">
    <source>
        <dbReference type="ARBA" id="ARBA00022512"/>
    </source>
</evidence>
<keyword evidence="9" id="KW-0961">Cell wall biogenesis/degradation</keyword>
<keyword evidence="8 14" id="KW-0326">Glycosidase</keyword>
<dbReference type="PANTHER" id="PTHR16631:SF26">
    <property type="entry name" value="GLUCAN 1,3-BETA-GLUCOSIDASE"/>
    <property type="match status" value="1"/>
</dbReference>
<comment type="catalytic activity">
    <reaction evidence="10">
        <text>Successive hydrolysis of beta-D-glucose units from the non-reducing ends of (1-&gt;3)-beta-D-glucans, releasing alpha-glucose.</text>
        <dbReference type="EC" id="3.2.1.58"/>
    </reaction>
</comment>
<keyword evidence="5 15" id="KW-0732">Signal</keyword>
<proteinExistence type="inferred from homology"/>
<evidence type="ECO:0000256" key="4">
    <source>
        <dbReference type="ARBA" id="ARBA00022525"/>
    </source>
</evidence>
<dbReference type="FunFam" id="3.20.20.80:FF:000105">
    <property type="entry name" value="Glucan 1,3-beta-glucosidase"/>
    <property type="match status" value="1"/>
</dbReference>
<dbReference type="InterPro" id="IPR000490">
    <property type="entry name" value="Glyco_hydro_17"/>
</dbReference>
<dbReference type="GO" id="GO:0042973">
    <property type="term" value="F:glucan endo-1,3-beta-D-glucosidase activity"/>
    <property type="evidence" value="ECO:0007669"/>
    <property type="project" value="TreeGrafter"/>
</dbReference>
<sequence length="310" mass="33761">MKFTTTVLTSLAFLIAKSNAEASVSFDLGVQATDGSCKTAEDYESDLDTISSQASTVKVYSVSSCNTLQILGPVAEDKGFTIALGIWPTPDSTFSSEKEALTSYLPNISKKTIQAFLVGSEALYRNDMSASQLASDISEIKELLSGIKDKNGDSYGDVPVGTVDSWNVLVDGANADVIKTADVIYANAFSYWQGQTMNNASFSFFDDIMQALQTIQTTKGSSDIDFWIGETGWPTDGDNFESATPSTSNAEQFWKEAICAMRGWGVNTYVFEAFDESWKPDSSGSSSERHWGVWNADRSQKYDLTCDFSS</sequence>
<evidence type="ECO:0000256" key="7">
    <source>
        <dbReference type="ARBA" id="ARBA00023180"/>
    </source>
</evidence>
<evidence type="ECO:0000256" key="8">
    <source>
        <dbReference type="ARBA" id="ARBA00023295"/>
    </source>
</evidence>
<dbReference type="GO" id="GO:0005576">
    <property type="term" value="C:extracellular region"/>
    <property type="evidence" value="ECO:0007669"/>
    <property type="project" value="TreeGrafter"/>
</dbReference>
<evidence type="ECO:0000256" key="12">
    <source>
        <dbReference type="ARBA" id="ARBA00041761"/>
    </source>
</evidence>
<evidence type="ECO:0000256" key="11">
    <source>
        <dbReference type="ARBA" id="ARBA00038929"/>
    </source>
</evidence>
<dbReference type="Proteomes" id="UP000788993">
    <property type="component" value="Unassembled WGS sequence"/>
</dbReference>
<comment type="caution">
    <text evidence="16">The sequence shown here is derived from an EMBL/GenBank/DDBJ whole genome shotgun (WGS) entry which is preliminary data.</text>
</comment>
<evidence type="ECO:0000256" key="1">
    <source>
        <dbReference type="ARBA" id="ARBA00004191"/>
    </source>
</evidence>
<dbReference type="PANTHER" id="PTHR16631">
    <property type="entry name" value="GLUCAN 1,3-BETA-GLUCOSIDASE"/>
    <property type="match status" value="1"/>
</dbReference>
<evidence type="ECO:0000256" key="6">
    <source>
        <dbReference type="ARBA" id="ARBA00022801"/>
    </source>
</evidence>
<keyword evidence="7" id="KW-0325">Glycoprotein</keyword>
<evidence type="ECO:0000256" key="2">
    <source>
        <dbReference type="ARBA" id="ARBA00008773"/>
    </source>
</evidence>
<dbReference type="EMBL" id="JAEUBD010001468">
    <property type="protein sequence ID" value="KAH3660952.1"/>
    <property type="molecule type" value="Genomic_DNA"/>
</dbReference>
<dbReference type="Gene3D" id="3.20.20.80">
    <property type="entry name" value="Glycosidases"/>
    <property type="match status" value="1"/>
</dbReference>
<dbReference type="GO" id="GO:0009277">
    <property type="term" value="C:fungal-type cell wall"/>
    <property type="evidence" value="ECO:0007669"/>
    <property type="project" value="TreeGrafter"/>
</dbReference>
<accession>A0A9P8NWY6</accession>
<reference evidence="16" key="1">
    <citation type="journal article" date="2021" name="Open Biol.">
        <title>Shared evolutionary footprints suggest mitochondrial oxidative damage underlies multiple complex I losses in fungi.</title>
        <authorList>
            <person name="Schikora-Tamarit M.A."/>
            <person name="Marcet-Houben M."/>
            <person name="Nosek J."/>
            <person name="Gabaldon T."/>
        </authorList>
    </citation>
    <scope>NUCLEOTIDE SEQUENCE</scope>
    <source>
        <strain evidence="16">NCAIM Y.01608</strain>
    </source>
</reference>
<evidence type="ECO:0000256" key="13">
    <source>
        <dbReference type="RuleBase" id="RU004335"/>
    </source>
</evidence>
<comment type="similarity">
    <text evidence="2 13">Belongs to the glycosyl hydrolase 17 family.</text>
</comment>
<keyword evidence="17" id="KW-1185">Reference proteome</keyword>
<dbReference type="InterPro" id="IPR050732">
    <property type="entry name" value="Beta-glucan_modifiers"/>
</dbReference>
<dbReference type="AlphaFoldDB" id="A0A9P8NWY6"/>
<feature type="chain" id="PRO_5040280075" description="glucan 1,3-beta-glucosidase" evidence="15">
    <location>
        <begin position="23"/>
        <end position="310"/>
    </location>
</feature>
<evidence type="ECO:0000313" key="16">
    <source>
        <dbReference type="EMBL" id="KAH3660952.1"/>
    </source>
</evidence>
<dbReference type="GO" id="GO:0005975">
    <property type="term" value="P:carbohydrate metabolic process"/>
    <property type="evidence" value="ECO:0007669"/>
    <property type="project" value="InterPro"/>
</dbReference>
<dbReference type="GO" id="GO:0031505">
    <property type="term" value="P:fungal-type cell wall organization"/>
    <property type="evidence" value="ECO:0007669"/>
    <property type="project" value="UniProtKB-ARBA"/>
</dbReference>
<dbReference type="InterPro" id="IPR017853">
    <property type="entry name" value="GH"/>
</dbReference>
<evidence type="ECO:0000256" key="5">
    <source>
        <dbReference type="ARBA" id="ARBA00022729"/>
    </source>
</evidence>
<comment type="subcellular location">
    <subcellularLocation>
        <location evidence="1">Secreted</location>
        <location evidence="1">Cell wall</location>
    </subcellularLocation>
</comment>
<evidence type="ECO:0000256" key="10">
    <source>
        <dbReference type="ARBA" id="ARBA00036824"/>
    </source>
</evidence>